<dbReference type="AlphaFoldDB" id="G2QM81"/>
<dbReference type="eggNOG" id="ENOG502RY8V">
    <property type="taxonomic scope" value="Eukaryota"/>
</dbReference>
<dbReference type="Proteomes" id="UP000007322">
    <property type="component" value="Chromosome 6"/>
</dbReference>
<evidence type="ECO:0008006" key="3">
    <source>
        <dbReference type="Google" id="ProtNLM"/>
    </source>
</evidence>
<dbReference type="EMBL" id="CP003007">
    <property type="protein sequence ID" value="AEO61061.1"/>
    <property type="molecule type" value="Genomic_DNA"/>
</dbReference>
<dbReference type="KEGG" id="mtm:MYCTH_2310870"/>
<protein>
    <recommendedName>
        <fullName evidence="3">RRM domain-containing protein</fullName>
    </recommendedName>
</protein>
<dbReference type="Gene3D" id="3.30.70.330">
    <property type="match status" value="1"/>
</dbReference>
<keyword evidence="2" id="KW-1185">Reference proteome</keyword>
<proteinExistence type="predicted"/>
<dbReference type="HOGENOM" id="CLU_017544_1_0_1"/>
<reference evidence="1 2" key="1">
    <citation type="journal article" date="2011" name="Nat. Biotechnol.">
        <title>Comparative genomic analysis of the thermophilic biomass-degrading fungi Myceliophthora thermophila and Thielavia terrestris.</title>
        <authorList>
            <person name="Berka R.M."/>
            <person name="Grigoriev I.V."/>
            <person name="Otillar R."/>
            <person name="Salamov A."/>
            <person name="Grimwood J."/>
            <person name="Reid I."/>
            <person name="Ishmael N."/>
            <person name="John T."/>
            <person name="Darmond C."/>
            <person name="Moisan M.-C."/>
            <person name="Henrissat B."/>
            <person name="Coutinho P.M."/>
            <person name="Lombard V."/>
            <person name="Natvig D.O."/>
            <person name="Lindquist E."/>
            <person name="Schmutz J."/>
            <person name="Lucas S."/>
            <person name="Harris P."/>
            <person name="Powlowski J."/>
            <person name="Bellemare A."/>
            <person name="Taylor D."/>
            <person name="Butler G."/>
            <person name="de Vries R.P."/>
            <person name="Allijn I.E."/>
            <person name="van den Brink J."/>
            <person name="Ushinsky S."/>
            <person name="Storms R."/>
            <person name="Powell A.J."/>
            <person name="Paulsen I.T."/>
            <person name="Elbourne L.D.H."/>
            <person name="Baker S.E."/>
            <person name="Magnuson J."/>
            <person name="LaBoissiere S."/>
            <person name="Clutterbuck A.J."/>
            <person name="Martinez D."/>
            <person name="Wogulis M."/>
            <person name="de Leon A.L."/>
            <person name="Rey M.W."/>
            <person name="Tsang A."/>
        </authorList>
    </citation>
    <scope>NUCLEOTIDE SEQUENCE [LARGE SCALE GENOMIC DNA]</scope>
    <source>
        <strain evidence="2">ATCC 42464 / BCRC 31852 / DSM 1799</strain>
    </source>
</reference>
<dbReference type="OMA" id="CITIRER"/>
<gene>
    <name evidence="1" type="ORF">MYCTH_2310870</name>
</gene>
<accession>G2QM81</accession>
<dbReference type="STRING" id="573729.G2QM81"/>
<dbReference type="InParanoid" id="G2QM81"/>
<organism evidence="1 2">
    <name type="scientific">Thermothelomyces thermophilus (strain ATCC 42464 / BCRC 31852 / DSM 1799)</name>
    <name type="common">Sporotrichum thermophile</name>
    <dbReference type="NCBI Taxonomy" id="573729"/>
    <lineage>
        <taxon>Eukaryota</taxon>
        <taxon>Fungi</taxon>
        <taxon>Dikarya</taxon>
        <taxon>Ascomycota</taxon>
        <taxon>Pezizomycotina</taxon>
        <taxon>Sordariomycetes</taxon>
        <taxon>Sordariomycetidae</taxon>
        <taxon>Sordariales</taxon>
        <taxon>Chaetomiaceae</taxon>
        <taxon>Thermothelomyces</taxon>
    </lineage>
</organism>
<evidence type="ECO:0000313" key="1">
    <source>
        <dbReference type="EMBL" id="AEO61061.1"/>
    </source>
</evidence>
<dbReference type="OrthoDB" id="336240at2759"/>
<sequence length="355" mass="41221">MERVSSKTQDCYVEFVSAQDAVRAVDRHRDNMQKGRPSRLGDRPVEVQLSSQAALMKDLFPLAAGVWWDNAKPVILAPIDGQPWKTFKGFVTEEEMTMLVKHVEIPQRVSSNLRLCVLAWHPQGKLNHNHADPPRFGCLQSPYSKECPQRPYECMISTIKKLPWYMADHITLRQRHAIYDATVRLIVLLKQALQREHRSHETVINPQLMKRLVTAAMLCPGFSVVQKDNIAVLADMEDDRARTFNQPRFAEQWVHLHGICPRPGTPLDVLEWYIAIIREETTRRVHRKHIVERSEIQRTACYTSLYFGYMWHEIGLPTGRELDNLTLRQVARCELAVIERILRRVFPAQEEYALN</sequence>
<dbReference type="VEuPathDB" id="FungiDB:MYCTH_2310870"/>
<dbReference type="RefSeq" id="XP_003666306.1">
    <property type="nucleotide sequence ID" value="XM_003666258.1"/>
</dbReference>
<dbReference type="InterPro" id="IPR012677">
    <property type="entry name" value="Nucleotide-bd_a/b_plait_sf"/>
</dbReference>
<name>G2QM81_THET4</name>
<dbReference type="GeneID" id="11514599"/>
<evidence type="ECO:0000313" key="2">
    <source>
        <dbReference type="Proteomes" id="UP000007322"/>
    </source>
</evidence>